<evidence type="ECO:0000313" key="1">
    <source>
        <dbReference type="EMBL" id="WUQ17969.1"/>
    </source>
</evidence>
<dbReference type="Proteomes" id="UP001432039">
    <property type="component" value="Chromosome"/>
</dbReference>
<proteinExistence type="predicted"/>
<keyword evidence="2" id="KW-1185">Reference proteome</keyword>
<evidence type="ECO:0000313" key="2">
    <source>
        <dbReference type="Proteomes" id="UP001432039"/>
    </source>
</evidence>
<dbReference type="EMBL" id="CP108090">
    <property type="protein sequence ID" value="WUQ17969.1"/>
    <property type="molecule type" value="Genomic_DNA"/>
</dbReference>
<name>A0ABZ1TQB1_STRVG</name>
<sequence length="34" mass="3857">MADMFDVPRSTVYEHLDKAKTVPRRPKKTAAAKP</sequence>
<protein>
    <submittedName>
        <fullName evidence="1">Uncharacterized protein</fullName>
    </submittedName>
</protein>
<organism evidence="1 2">
    <name type="scientific">Streptomyces virginiae</name>
    <name type="common">Streptomyces cinnamonensis</name>
    <dbReference type="NCBI Taxonomy" id="1961"/>
    <lineage>
        <taxon>Bacteria</taxon>
        <taxon>Bacillati</taxon>
        <taxon>Actinomycetota</taxon>
        <taxon>Actinomycetes</taxon>
        <taxon>Kitasatosporales</taxon>
        <taxon>Streptomycetaceae</taxon>
        <taxon>Streptomyces</taxon>
    </lineage>
</organism>
<gene>
    <name evidence="1" type="ORF">OG517_25400</name>
</gene>
<reference evidence="1" key="1">
    <citation type="submission" date="2022-10" db="EMBL/GenBank/DDBJ databases">
        <title>The complete genomes of actinobacterial strains from the NBC collection.</title>
        <authorList>
            <person name="Joergensen T.S."/>
            <person name="Alvarez Arevalo M."/>
            <person name="Sterndorff E.B."/>
            <person name="Faurdal D."/>
            <person name="Vuksanovic O."/>
            <person name="Mourched A.-S."/>
            <person name="Charusanti P."/>
            <person name="Shaw S."/>
            <person name="Blin K."/>
            <person name="Weber T."/>
        </authorList>
    </citation>
    <scope>NUCLEOTIDE SEQUENCE</scope>
    <source>
        <strain evidence="1">NBC_00248</strain>
    </source>
</reference>
<accession>A0ABZ1TQB1</accession>